<reference evidence="2" key="1">
    <citation type="submission" date="2016-10" db="EMBL/GenBank/DDBJ databases">
        <authorList>
            <person name="de Groot N.N."/>
        </authorList>
    </citation>
    <scope>NUCLEOTIDE SEQUENCE [LARGE SCALE GENOMIC DNA]</scope>
    <source>
        <strain evidence="2">DSM 15758</strain>
    </source>
</reference>
<dbReference type="OrthoDB" id="1550976at2"/>
<proteinExistence type="predicted"/>
<evidence type="ECO:0000313" key="2">
    <source>
        <dbReference type="Proteomes" id="UP000183046"/>
    </source>
</evidence>
<dbReference type="InterPro" id="IPR027417">
    <property type="entry name" value="P-loop_NTPase"/>
</dbReference>
<dbReference type="RefSeq" id="WP_074583437.1">
    <property type="nucleotide sequence ID" value="NZ_DAMCGY010000006.1"/>
</dbReference>
<dbReference type="Proteomes" id="UP000183046">
    <property type="component" value="Unassembled WGS sequence"/>
</dbReference>
<keyword evidence="1" id="KW-0808">Transferase</keyword>
<dbReference type="PANTHER" id="PTHR10285">
    <property type="entry name" value="URIDINE KINASE"/>
    <property type="match status" value="1"/>
</dbReference>
<dbReference type="AlphaFoldDB" id="A0A1G5MMY4"/>
<comment type="caution">
    <text evidence="1">The sequence shown here is derived from an EMBL/GenBank/DDBJ whole genome shotgun (WGS) entry which is preliminary data.</text>
</comment>
<accession>A0A1G5MMY4</accession>
<dbReference type="Pfam" id="PF13238">
    <property type="entry name" value="AAA_18"/>
    <property type="match status" value="1"/>
</dbReference>
<dbReference type="GO" id="GO:0016301">
    <property type="term" value="F:kinase activity"/>
    <property type="evidence" value="ECO:0007669"/>
    <property type="project" value="UniProtKB-KW"/>
</dbReference>
<dbReference type="NCBIfam" id="NF006743">
    <property type="entry name" value="PRK09270.1-2"/>
    <property type="match status" value="1"/>
</dbReference>
<gene>
    <name evidence="1" type="ORF">SAMN05216279_102293</name>
</gene>
<name>A0A1G5MMY4_9PSED</name>
<dbReference type="Gene3D" id="3.40.50.300">
    <property type="entry name" value="P-loop containing nucleotide triphosphate hydrolases"/>
    <property type="match status" value="2"/>
</dbReference>
<dbReference type="EMBL" id="FMWB01000002">
    <property type="protein sequence ID" value="SCZ25991.1"/>
    <property type="molecule type" value="Genomic_DNA"/>
</dbReference>
<evidence type="ECO:0000313" key="1">
    <source>
        <dbReference type="EMBL" id="SCZ25991.1"/>
    </source>
</evidence>
<dbReference type="STRING" id="237610.BJP27_14850"/>
<protein>
    <submittedName>
        <fullName evidence="1">Panthothenate kinase</fullName>
    </submittedName>
</protein>
<dbReference type="SUPFAM" id="SSF52540">
    <property type="entry name" value="P-loop containing nucleoside triphosphate hydrolases"/>
    <property type="match status" value="1"/>
</dbReference>
<dbReference type="eggNOG" id="COG0572">
    <property type="taxonomic scope" value="Bacteria"/>
</dbReference>
<sequence length="223" mass="24295">MSSQRPVDGLQLPAELLARAEALLAQGGRRLLGIAGTPGAGKSTVAELLAAALGERAVVVPMDGYHLANRELARLGRAQRKGAPDTFDARGYRALLQRLKTPVAGETVYAPLFNREIEEPIANAIPVHAETQLVISEGNYLLLTQAPWSDVAEVFDECWYVRVDPAERRERLVARHMHFGRSRADAEAWVASTDEPNARLIDGDRARADLVVEWRDGAAVGKA</sequence>
<organism evidence="1 2">
    <name type="scientific">Pseudomonas oryzihabitans</name>
    <dbReference type="NCBI Taxonomy" id="47885"/>
    <lineage>
        <taxon>Bacteria</taxon>
        <taxon>Pseudomonadati</taxon>
        <taxon>Pseudomonadota</taxon>
        <taxon>Gammaproteobacteria</taxon>
        <taxon>Pseudomonadales</taxon>
        <taxon>Pseudomonadaceae</taxon>
        <taxon>Pseudomonas</taxon>
    </lineage>
</organism>
<dbReference type="GeneID" id="57559296"/>
<keyword evidence="1" id="KW-0418">Kinase</keyword>